<feature type="compositionally biased region" description="Pro residues" evidence="1">
    <location>
        <begin position="136"/>
        <end position="149"/>
    </location>
</feature>
<gene>
    <name evidence="3" type="ORF">TEA_003909</name>
</gene>
<feature type="compositionally biased region" description="Low complexity" evidence="1">
    <location>
        <begin position="96"/>
        <end position="135"/>
    </location>
</feature>
<evidence type="ECO:0000256" key="1">
    <source>
        <dbReference type="SAM" id="MobiDB-lite"/>
    </source>
</evidence>
<accession>A0A4S4EC88</accession>
<feature type="compositionally biased region" description="Low complexity" evidence="1">
    <location>
        <begin position="25"/>
        <end position="42"/>
    </location>
</feature>
<sequence>MSRFPWASPSRTSVSITNSPPSLDTISRSRTRAATITTSPTPLHHNDRLVSTTPPLSTTPTPPNDPTPTPSNDPIFTTPPPPHDPIFTTPPPPNDPISTTPTRPNDRLLSAEPELSPLPTPGTTRNSSSPSSGSSLPPPGTSKSSPPPSSSSASTGLVVGIAIGGVVILAILSILFIWCEKKKRRDRDDYVLPSHGPKGERPFFRSTCCSFLSCHVFKFS</sequence>
<feature type="compositionally biased region" description="Pro residues" evidence="1">
    <location>
        <begin position="60"/>
        <end position="95"/>
    </location>
</feature>
<feature type="region of interest" description="Disordered" evidence="1">
    <location>
        <begin position="1"/>
        <end position="154"/>
    </location>
</feature>
<feature type="compositionally biased region" description="Polar residues" evidence="1">
    <location>
        <begin position="9"/>
        <end position="24"/>
    </location>
</feature>
<dbReference type="STRING" id="542762.A0A4S4EC88"/>
<dbReference type="AlphaFoldDB" id="A0A4S4EC88"/>
<evidence type="ECO:0000313" key="3">
    <source>
        <dbReference type="EMBL" id="THG13860.1"/>
    </source>
</evidence>
<dbReference type="EMBL" id="SDRB02005666">
    <property type="protein sequence ID" value="THG13860.1"/>
    <property type="molecule type" value="Genomic_DNA"/>
</dbReference>
<evidence type="ECO:0000256" key="2">
    <source>
        <dbReference type="SAM" id="Phobius"/>
    </source>
</evidence>
<dbReference type="PRINTS" id="PR01217">
    <property type="entry name" value="PRICHEXTENSN"/>
</dbReference>
<keyword evidence="2" id="KW-1133">Transmembrane helix</keyword>
<protein>
    <submittedName>
        <fullName evidence="3">Uncharacterized protein</fullName>
    </submittedName>
</protein>
<reference evidence="3 4" key="1">
    <citation type="journal article" date="2018" name="Proc. Natl. Acad. Sci. U.S.A.">
        <title>Draft genome sequence of Camellia sinensis var. sinensis provides insights into the evolution of the tea genome and tea quality.</title>
        <authorList>
            <person name="Wei C."/>
            <person name="Yang H."/>
            <person name="Wang S."/>
            <person name="Zhao J."/>
            <person name="Liu C."/>
            <person name="Gao L."/>
            <person name="Xia E."/>
            <person name="Lu Y."/>
            <person name="Tai Y."/>
            <person name="She G."/>
            <person name="Sun J."/>
            <person name="Cao H."/>
            <person name="Tong W."/>
            <person name="Gao Q."/>
            <person name="Li Y."/>
            <person name="Deng W."/>
            <person name="Jiang X."/>
            <person name="Wang W."/>
            <person name="Chen Q."/>
            <person name="Zhang S."/>
            <person name="Li H."/>
            <person name="Wu J."/>
            <person name="Wang P."/>
            <person name="Li P."/>
            <person name="Shi C."/>
            <person name="Zheng F."/>
            <person name="Jian J."/>
            <person name="Huang B."/>
            <person name="Shan D."/>
            <person name="Shi M."/>
            <person name="Fang C."/>
            <person name="Yue Y."/>
            <person name="Li F."/>
            <person name="Li D."/>
            <person name="Wei S."/>
            <person name="Han B."/>
            <person name="Jiang C."/>
            <person name="Yin Y."/>
            <person name="Xia T."/>
            <person name="Zhang Z."/>
            <person name="Bennetzen J.L."/>
            <person name="Zhao S."/>
            <person name="Wan X."/>
        </authorList>
    </citation>
    <scope>NUCLEOTIDE SEQUENCE [LARGE SCALE GENOMIC DNA]</scope>
    <source>
        <strain evidence="4">cv. Shuchazao</strain>
        <tissue evidence="3">Leaf</tissue>
    </source>
</reference>
<keyword evidence="4" id="KW-1185">Reference proteome</keyword>
<keyword evidence="2" id="KW-0812">Transmembrane</keyword>
<proteinExistence type="predicted"/>
<organism evidence="3 4">
    <name type="scientific">Camellia sinensis var. sinensis</name>
    <name type="common">China tea</name>
    <dbReference type="NCBI Taxonomy" id="542762"/>
    <lineage>
        <taxon>Eukaryota</taxon>
        <taxon>Viridiplantae</taxon>
        <taxon>Streptophyta</taxon>
        <taxon>Embryophyta</taxon>
        <taxon>Tracheophyta</taxon>
        <taxon>Spermatophyta</taxon>
        <taxon>Magnoliopsida</taxon>
        <taxon>eudicotyledons</taxon>
        <taxon>Gunneridae</taxon>
        <taxon>Pentapetalae</taxon>
        <taxon>asterids</taxon>
        <taxon>Ericales</taxon>
        <taxon>Theaceae</taxon>
        <taxon>Camellia</taxon>
    </lineage>
</organism>
<dbReference type="Proteomes" id="UP000306102">
    <property type="component" value="Unassembled WGS sequence"/>
</dbReference>
<feature type="transmembrane region" description="Helical" evidence="2">
    <location>
        <begin position="157"/>
        <end position="178"/>
    </location>
</feature>
<comment type="caution">
    <text evidence="3">The sequence shown here is derived from an EMBL/GenBank/DDBJ whole genome shotgun (WGS) entry which is preliminary data.</text>
</comment>
<keyword evidence="2" id="KW-0472">Membrane</keyword>
<evidence type="ECO:0000313" key="4">
    <source>
        <dbReference type="Proteomes" id="UP000306102"/>
    </source>
</evidence>
<name>A0A4S4EC88_CAMSN</name>